<name>A0ABV3LXD2_9ACTN</name>
<evidence type="ECO:0000313" key="5">
    <source>
        <dbReference type="EMBL" id="MEW2363985.1"/>
    </source>
</evidence>
<evidence type="ECO:0000256" key="2">
    <source>
        <dbReference type="ARBA" id="ARBA00022801"/>
    </source>
</evidence>
<dbReference type="InterPro" id="IPR020084">
    <property type="entry name" value="NUDIX_hydrolase_CS"/>
</dbReference>
<dbReference type="InterPro" id="IPR000086">
    <property type="entry name" value="NUDIX_hydrolase_dom"/>
</dbReference>
<dbReference type="PROSITE" id="PS00893">
    <property type="entry name" value="NUDIX_BOX"/>
    <property type="match status" value="1"/>
</dbReference>
<dbReference type="Pfam" id="PF00293">
    <property type="entry name" value="NUDIX"/>
    <property type="match status" value="1"/>
</dbReference>
<comment type="cofactor">
    <cofactor evidence="1">
        <name>Mg(2+)</name>
        <dbReference type="ChEBI" id="CHEBI:18420"/>
    </cofactor>
</comment>
<gene>
    <name evidence="5" type="ORF">AB0887_18850</name>
</gene>
<dbReference type="PANTHER" id="PTHR43046">
    <property type="entry name" value="GDP-MANNOSE MANNOSYL HYDROLASE"/>
    <property type="match status" value="1"/>
</dbReference>
<dbReference type="Gene3D" id="3.90.79.10">
    <property type="entry name" value="Nucleoside Triphosphate Pyrophosphohydrolase"/>
    <property type="match status" value="1"/>
</dbReference>
<dbReference type="InterPro" id="IPR015797">
    <property type="entry name" value="NUDIX_hydrolase-like_dom_sf"/>
</dbReference>
<dbReference type="PANTHER" id="PTHR43046:SF14">
    <property type="entry name" value="MUTT_NUDIX FAMILY PROTEIN"/>
    <property type="match status" value="1"/>
</dbReference>
<accession>A0ABV3LXD2</accession>
<dbReference type="Proteomes" id="UP001553843">
    <property type="component" value="Unassembled WGS sequence"/>
</dbReference>
<dbReference type="SUPFAM" id="SSF55811">
    <property type="entry name" value="Nudix"/>
    <property type="match status" value="1"/>
</dbReference>
<feature type="domain" description="Nudix hydrolase" evidence="4">
    <location>
        <begin position="57"/>
        <end position="201"/>
    </location>
</feature>
<evidence type="ECO:0000313" key="6">
    <source>
        <dbReference type="Proteomes" id="UP001553843"/>
    </source>
</evidence>
<evidence type="ECO:0000256" key="3">
    <source>
        <dbReference type="SAM" id="MobiDB-lite"/>
    </source>
</evidence>
<evidence type="ECO:0000256" key="1">
    <source>
        <dbReference type="ARBA" id="ARBA00001946"/>
    </source>
</evidence>
<feature type="region of interest" description="Disordered" evidence="3">
    <location>
        <begin position="1"/>
        <end position="46"/>
    </location>
</feature>
<dbReference type="EMBL" id="JBEYRS010000007">
    <property type="protein sequence ID" value="MEW2363985.1"/>
    <property type="molecule type" value="Genomic_DNA"/>
</dbReference>
<keyword evidence="2" id="KW-0378">Hydrolase</keyword>
<comment type="caution">
    <text evidence="5">The sequence shown here is derived from an EMBL/GenBank/DDBJ whole genome shotgun (WGS) entry which is preliminary data.</text>
</comment>
<protein>
    <submittedName>
        <fullName evidence="5">NUDIX domain-containing protein</fullName>
    </submittedName>
</protein>
<keyword evidence="6" id="KW-1185">Reference proteome</keyword>
<reference evidence="5 6" key="1">
    <citation type="submission" date="2024-06" db="EMBL/GenBank/DDBJ databases">
        <title>The Natural Products Discovery Center: Release of the First 8490 Sequenced Strains for Exploring Actinobacteria Biosynthetic Diversity.</title>
        <authorList>
            <person name="Kalkreuter E."/>
            <person name="Kautsar S.A."/>
            <person name="Yang D."/>
            <person name="Bader C.D."/>
            <person name="Teijaro C.N."/>
            <person name="Fluegel L."/>
            <person name="Davis C.M."/>
            <person name="Simpson J.R."/>
            <person name="Lauterbach L."/>
            <person name="Steele A.D."/>
            <person name="Gui C."/>
            <person name="Meng S."/>
            <person name="Li G."/>
            <person name="Viehrig K."/>
            <person name="Ye F."/>
            <person name="Su P."/>
            <person name="Kiefer A.F."/>
            <person name="Nichols A."/>
            <person name="Cepeda A.J."/>
            <person name="Yan W."/>
            <person name="Fan B."/>
            <person name="Jiang Y."/>
            <person name="Adhikari A."/>
            <person name="Zheng C.-J."/>
            <person name="Schuster L."/>
            <person name="Cowan T.M."/>
            <person name="Smanski M.J."/>
            <person name="Chevrette M.G."/>
            <person name="De Carvalho L.P.S."/>
            <person name="Shen B."/>
        </authorList>
    </citation>
    <scope>NUCLEOTIDE SEQUENCE [LARGE SCALE GENOMIC DNA]</scope>
    <source>
        <strain evidence="5 6">NPDC047833</strain>
    </source>
</reference>
<sequence>MTHPVCPERYGADRAQGNEGDTASLSPPDRVRRLPHSPPPKSLGDTMLTSHIEDQQPVTVCARALVVEDGLALMVRNHAPEIGYWYVLPGGKQHRGERLDETACRETHEETGMSIRVGALWCVWEYLPERNPMPHGQPDQQIHFVFHATRQRPSSSPRTREAAVSSRPDARQQAVEWVPLRDVTAGQLYPGALAVRLREPDAVTREHVYLGDMC</sequence>
<organism evidence="5 6">
    <name type="scientific">Streptomyces huasconensis</name>
    <dbReference type="NCBI Taxonomy" id="1854574"/>
    <lineage>
        <taxon>Bacteria</taxon>
        <taxon>Bacillati</taxon>
        <taxon>Actinomycetota</taxon>
        <taxon>Actinomycetes</taxon>
        <taxon>Kitasatosporales</taxon>
        <taxon>Streptomycetaceae</taxon>
        <taxon>Streptomyces</taxon>
    </lineage>
</organism>
<dbReference type="PROSITE" id="PS51462">
    <property type="entry name" value="NUDIX"/>
    <property type="match status" value="1"/>
</dbReference>
<evidence type="ECO:0000259" key="4">
    <source>
        <dbReference type="PROSITE" id="PS51462"/>
    </source>
</evidence>
<dbReference type="RefSeq" id="WP_359780205.1">
    <property type="nucleotide sequence ID" value="NZ_JBEYRR010000007.1"/>
</dbReference>
<proteinExistence type="predicted"/>